<evidence type="ECO:0000313" key="2">
    <source>
        <dbReference type="Proteomes" id="UP000095009"/>
    </source>
</evidence>
<gene>
    <name evidence="1" type="ORF">NADFUDRAFT_51572</name>
</gene>
<accession>A0A1E3PHT6</accession>
<sequence length="105" mass="12192">MCVSFKKRVNPVVSVLTSCRSTTEWNGLEHDQKTVLMELQMILDTAQQIDKDIINCRKLVYQRQQMNDSGHADVDNEQKQQYRRVLKTSIQSLSQVMALLSPRPR</sequence>
<dbReference type="AlphaFoldDB" id="A0A1E3PHT6"/>
<reference evidence="1 2" key="1">
    <citation type="journal article" date="2016" name="Proc. Natl. Acad. Sci. U.S.A.">
        <title>Comparative genomics of biotechnologically important yeasts.</title>
        <authorList>
            <person name="Riley R."/>
            <person name="Haridas S."/>
            <person name="Wolfe K.H."/>
            <person name="Lopes M.R."/>
            <person name="Hittinger C.T."/>
            <person name="Goeker M."/>
            <person name="Salamov A.A."/>
            <person name="Wisecaver J.H."/>
            <person name="Long T.M."/>
            <person name="Calvey C.H."/>
            <person name="Aerts A.L."/>
            <person name="Barry K.W."/>
            <person name="Choi C."/>
            <person name="Clum A."/>
            <person name="Coughlan A.Y."/>
            <person name="Deshpande S."/>
            <person name="Douglass A.P."/>
            <person name="Hanson S.J."/>
            <person name="Klenk H.-P."/>
            <person name="LaButti K.M."/>
            <person name="Lapidus A."/>
            <person name="Lindquist E.A."/>
            <person name="Lipzen A.M."/>
            <person name="Meier-Kolthoff J.P."/>
            <person name="Ohm R.A."/>
            <person name="Otillar R.P."/>
            <person name="Pangilinan J.L."/>
            <person name="Peng Y."/>
            <person name="Rokas A."/>
            <person name="Rosa C.A."/>
            <person name="Scheuner C."/>
            <person name="Sibirny A.A."/>
            <person name="Slot J.C."/>
            <person name="Stielow J.B."/>
            <person name="Sun H."/>
            <person name="Kurtzman C.P."/>
            <person name="Blackwell M."/>
            <person name="Grigoriev I.V."/>
            <person name="Jeffries T.W."/>
        </authorList>
    </citation>
    <scope>NUCLEOTIDE SEQUENCE [LARGE SCALE GENOMIC DNA]</scope>
    <source>
        <strain evidence="1 2">DSM 6958</strain>
    </source>
</reference>
<dbReference type="EMBL" id="KV454410">
    <property type="protein sequence ID" value="ODQ64973.1"/>
    <property type="molecule type" value="Genomic_DNA"/>
</dbReference>
<evidence type="ECO:0000313" key="1">
    <source>
        <dbReference type="EMBL" id="ODQ64973.1"/>
    </source>
</evidence>
<keyword evidence="2" id="KW-1185">Reference proteome</keyword>
<dbReference type="PROSITE" id="PS51257">
    <property type="entry name" value="PROKAR_LIPOPROTEIN"/>
    <property type="match status" value="1"/>
</dbReference>
<protein>
    <submittedName>
        <fullName evidence="1">Uncharacterized protein</fullName>
    </submittedName>
</protein>
<proteinExistence type="predicted"/>
<name>A0A1E3PHT6_9ASCO</name>
<organism evidence="1 2">
    <name type="scientific">Nadsonia fulvescens var. elongata DSM 6958</name>
    <dbReference type="NCBI Taxonomy" id="857566"/>
    <lineage>
        <taxon>Eukaryota</taxon>
        <taxon>Fungi</taxon>
        <taxon>Dikarya</taxon>
        <taxon>Ascomycota</taxon>
        <taxon>Saccharomycotina</taxon>
        <taxon>Dipodascomycetes</taxon>
        <taxon>Dipodascales</taxon>
        <taxon>Dipodascales incertae sedis</taxon>
        <taxon>Nadsonia</taxon>
    </lineage>
</organism>
<dbReference type="Proteomes" id="UP000095009">
    <property type="component" value="Unassembled WGS sequence"/>
</dbReference>